<keyword evidence="5" id="KW-1185">Reference proteome</keyword>
<dbReference type="GO" id="GO:0004300">
    <property type="term" value="F:enoyl-CoA hydratase activity"/>
    <property type="evidence" value="ECO:0007669"/>
    <property type="project" value="TreeGrafter"/>
</dbReference>
<feature type="domain" description="Peroxisomal multifunctional enzyme type 2-like N-terminal" evidence="3">
    <location>
        <begin position="34"/>
        <end position="155"/>
    </location>
</feature>
<feature type="domain" description="MaoC-like" evidence="2">
    <location>
        <begin position="176"/>
        <end position="273"/>
    </location>
</feature>
<reference evidence="5" key="1">
    <citation type="submission" date="2020-07" db="EMBL/GenBank/DDBJ databases">
        <title>novel species isolated from the respiratory tract of Marmot.</title>
        <authorList>
            <person name="Zhang G."/>
        </authorList>
    </citation>
    <scope>NUCLEOTIDE SEQUENCE [LARGE SCALE GENOMIC DNA]</scope>
    <source>
        <strain evidence="5">686</strain>
    </source>
</reference>
<proteinExistence type="inferred from homology"/>
<gene>
    <name evidence="4" type="ORF">H1R19_05720</name>
</gene>
<evidence type="ECO:0000256" key="1">
    <source>
        <dbReference type="ARBA" id="ARBA00005254"/>
    </source>
</evidence>
<dbReference type="CDD" id="cd03448">
    <property type="entry name" value="HDE_HSD"/>
    <property type="match status" value="1"/>
</dbReference>
<dbReference type="PANTHER" id="PTHR13078">
    <property type="entry name" value="PEROXISOMAL MULTIFUNCTIONAL ENZYME TYPE 2-RELATED"/>
    <property type="match status" value="1"/>
</dbReference>
<evidence type="ECO:0000313" key="5">
    <source>
        <dbReference type="Proteomes" id="UP000515663"/>
    </source>
</evidence>
<name>A0A7D7QHA5_9ACTN</name>
<dbReference type="Proteomes" id="UP000515663">
    <property type="component" value="Chromosome"/>
</dbReference>
<dbReference type="KEGG" id="gji:H1R19_05720"/>
<evidence type="ECO:0000313" key="4">
    <source>
        <dbReference type="EMBL" id="QMT02642.1"/>
    </source>
</evidence>
<dbReference type="EMBL" id="CP059491">
    <property type="protein sequence ID" value="QMT02642.1"/>
    <property type="molecule type" value="Genomic_DNA"/>
</dbReference>
<dbReference type="Pfam" id="PF01575">
    <property type="entry name" value="MaoC_dehydratas"/>
    <property type="match status" value="1"/>
</dbReference>
<dbReference type="GO" id="GO:0006635">
    <property type="term" value="P:fatty acid beta-oxidation"/>
    <property type="evidence" value="ECO:0007669"/>
    <property type="project" value="TreeGrafter"/>
</dbReference>
<dbReference type="SUPFAM" id="SSF54637">
    <property type="entry name" value="Thioesterase/thiol ester dehydrase-isomerase"/>
    <property type="match status" value="2"/>
</dbReference>
<dbReference type="InterPro" id="IPR002539">
    <property type="entry name" value="MaoC-like_dom"/>
</dbReference>
<dbReference type="AlphaFoldDB" id="A0A7D7QHA5"/>
<dbReference type="Pfam" id="PF22622">
    <property type="entry name" value="MFE-2_hydrat-2_N"/>
    <property type="match status" value="1"/>
</dbReference>
<dbReference type="GO" id="GO:0044594">
    <property type="term" value="F:17-beta-hydroxysteroid dehydrogenase (NAD+) activity"/>
    <property type="evidence" value="ECO:0007669"/>
    <property type="project" value="TreeGrafter"/>
</dbReference>
<dbReference type="InterPro" id="IPR029069">
    <property type="entry name" value="HotDog_dom_sf"/>
</dbReference>
<accession>A0A7D7QHA5</accession>
<organism evidence="4 5">
    <name type="scientific">Gordonia jinghuaiqii</name>
    <dbReference type="NCBI Taxonomy" id="2758710"/>
    <lineage>
        <taxon>Bacteria</taxon>
        <taxon>Bacillati</taxon>
        <taxon>Actinomycetota</taxon>
        <taxon>Actinomycetes</taxon>
        <taxon>Mycobacteriales</taxon>
        <taxon>Gordoniaceae</taxon>
        <taxon>Gordonia</taxon>
    </lineage>
</organism>
<comment type="similarity">
    <text evidence="1">Belongs to the enoyl-CoA hydratase/isomerase family.</text>
</comment>
<evidence type="ECO:0000259" key="3">
    <source>
        <dbReference type="Pfam" id="PF22622"/>
    </source>
</evidence>
<dbReference type="PANTHER" id="PTHR13078:SF56">
    <property type="entry name" value="PEROXISOMAL MULTIFUNCTIONAL ENZYME TYPE 2"/>
    <property type="match status" value="1"/>
</dbReference>
<sequence length="294" mass="31329">MREGITVSETSSRELSPFDPAAIGARSAPKKVSWTSRDCMLYALGVGAGTDDLAFTTNNTKGVEQRMVPTMPVTLGVDFSVLKSAGRFDWAKLLHAEQRVDILGDIPVDGEAEAVTEITEMWDKGKAALIVAQTTGTSTDGRPLWRSSAGLFIRGVGGWGGDRGPAGTDAPAQRNTEPVKTISYQTRPDQALIYRLSGDYNPLHSDPAFAARAGMSQPILHGLCTFGFAGRAVLEVVGKDATLSSMSARFAGPVWPGDTLDVDVWQHEDSTVGFAVRGRDDNEVLTGGSATVKR</sequence>
<dbReference type="GO" id="GO:0003857">
    <property type="term" value="F:(3S)-3-hydroxyacyl-CoA dehydrogenase (NAD+) activity"/>
    <property type="evidence" value="ECO:0007669"/>
    <property type="project" value="TreeGrafter"/>
</dbReference>
<evidence type="ECO:0000259" key="2">
    <source>
        <dbReference type="Pfam" id="PF01575"/>
    </source>
</evidence>
<dbReference type="Gene3D" id="3.10.129.10">
    <property type="entry name" value="Hotdog Thioesterase"/>
    <property type="match status" value="1"/>
</dbReference>
<dbReference type="InterPro" id="IPR054357">
    <property type="entry name" value="MFE-2_N"/>
</dbReference>
<protein>
    <submittedName>
        <fullName evidence="4">MaoC family dehydratase N-terminal domain-containing protein</fullName>
    </submittedName>
</protein>